<reference evidence="1" key="1">
    <citation type="submission" date="2014-11" db="EMBL/GenBank/DDBJ databases">
        <authorList>
            <person name="Amaro Gonzalez C."/>
        </authorList>
    </citation>
    <scope>NUCLEOTIDE SEQUENCE</scope>
</reference>
<protein>
    <submittedName>
        <fullName evidence="1">Uncharacterized protein</fullName>
    </submittedName>
</protein>
<name>A0A0E9W8X7_ANGAN</name>
<dbReference type="EMBL" id="GBXM01022634">
    <property type="protein sequence ID" value="JAH85943.1"/>
    <property type="molecule type" value="Transcribed_RNA"/>
</dbReference>
<sequence length="48" mass="5689">MYLYSKKKSNVIYLIQKCSYAKSGYRLNFSPQSYIHCRTLKMAPYITS</sequence>
<proteinExistence type="predicted"/>
<organism evidence="1">
    <name type="scientific">Anguilla anguilla</name>
    <name type="common">European freshwater eel</name>
    <name type="synonym">Muraena anguilla</name>
    <dbReference type="NCBI Taxonomy" id="7936"/>
    <lineage>
        <taxon>Eukaryota</taxon>
        <taxon>Metazoa</taxon>
        <taxon>Chordata</taxon>
        <taxon>Craniata</taxon>
        <taxon>Vertebrata</taxon>
        <taxon>Euteleostomi</taxon>
        <taxon>Actinopterygii</taxon>
        <taxon>Neopterygii</taxon>
        <taxon>Teleostei</taxon>
        <taxon>Anguilliformes</taxon>
        <taxon>Anguillidae</taxon>
        <taxon>Anguilla</taxon>
    </lineage>
</organism>
<accession>A0A0E9W8X7</accession>
<dbReference type="AlphaFoldDB" id="A0A0E9W8X7"/>
<evidence type="ECO:0000313" key="1">
    <source>
        <dbReference type="EMBL" id="JAH85943.1"/>
    </source>
</evidence>
<reference evidence="1" key="2">
    <citation type="journal article" date="2015" name="Fish Shellfish Immunol.">
        <title>Early steps in the European eel (Anguilla anguilla)-Vibrio vulnificus interaction in the gills: Role of the RtxA13 toxin.</title>
        <authorList>
            <person name="Callol A."/>
            <person name="Pajuelo D."/>
            <person name="Ebbesson L."/>
            <person name="Teles M."/>
            <person name="MacKenzie S."/>
            <person name="Amaro C."/>
        </authorList>
    </citation>
    <scope>NUCLEOTIDE SEQUENCE</scope>
</reference>